<keyword evidence="5 9" id="KW-0479">Metal-binding</keyword>
<dbReference type="PANTHER" id="PTHR24305:SF166">
    <property type="entry name" value="CYTOCHROME P450 12A4, MITOCHONDRIAL-RELATED"/>
    <property type="match status" value="1"/>
</dbReference>
<keyword evidence="11" id="KW-1185">Reference proteome</keyword>
<keyword evidence="8 9" id="KW-0503">Monooxygenase</keyword>
<name>A0A0C2X1M5_SERVB</name>
<evidence type="ECO:0000256" key="7">
    <source>
        <dbReference type="ARBA" id="ARBA00023004"/>
    </source>
</evidence>
<dbReference type="PANTHER" id="PTHR24305">
    <property type="entry name" value="CYTOCHROME P450"/>
    <property type="match status" value="1"/>
</dbReference>
<dbReference type="Pfam" id="PF00067">
    <property type="entry name" value="p450"/>
    <property type="match status" value="1"/>
</dbReference>
<evidence type="ECO:0000256" key="3">
    <source>
        <dbReference type="ARBA" id="ARBA00010617"/>
    </source>
</evidence>
<keyword evidence="4 9" id="KW-0349">Heme</keyword>
<evidence type="ECO:0000256" key="1">
    <source>
        <dbReference type="ARBA" id="ARBA00001971"/>
    </source>
</evidence>
<organism evidence="10 11">
    <name type="scientific">Serendipita vermifera MAFF 305830</name>
    <dbReference type="NCBI Taxonomy" id="933852"/>
    <lineage>
        <taxon>Eukaryota</taxon>
        <taxon>Fungi</taxon>
        <taxon>Dikarya</taxon>
        <taxon>Basidiomycota</taxon>
        <taxon>Agaricomycotina</taxon>
        <taxon>Agaricomycetes</taxon>
        <taxon>Sebacinales</taxon>
        <taxon>Serendipitaceae</taxon>
        <taxon>Serendipita</taxon>
    </lineage>
</organism>
<evidence type="ECO:0000256" key="5">
    <source>
        <dbReference type="ARBA" id="ARBA00022723"/>
    </source>
</evidence>
<comment type="cofactor">
    <cofactor evidence="1">
        <name>heme</name>
        <dbReference type="ChEBI" id="CHEBI:30413"/>
    </cofactor>
</comment>
<reference evidence="10 11" key="1">
    <citation type="submission" date="2014-04" db="EMBL/GenBank/DDBJ databases">
        <authorList>
            <consortium name="DOE Joint Genome Institute"/>
            <person name="Kuo A."/>
            <person name="Zuccaro A."/>
            <person name="Kohler A."/>
            <person name="Nagy L.G."/>
            <person name="Floudas D."/>
            <person name="Copeland A."/>
            <person name="Barry K.W."/>
            <person name="Cichocki N."/>
            <person name="Veneault-Fourrey C."/>
            <person name="LaButti K."/>
            <person name="Lindquist E.A."/>
            <person name="Lipzen A."/>
            <person name="Lundell T."/>
            <person name="Morin E."/>
            <person name="Murat C."/>
            <person name="Sun H."/>
            <person name="Tunlid A."/>
            <person name="Henrissat B."/>
            <person name="Grigoriev I.V."/>
            <person name="Hibbett D.S."/>
            <person name="Martin F."/>
            <person name="Nordberg H.P."/>
            <person name="Cantor M.N."/>
            <person name="Hua S.X."/>
        </authorList>
    </citation>
    <scope>NUCLEOTIDE SEQUENCE [LARGE SCALE GENOMIC DNA]</scope>
    <source>
        <strain evidence="10 11">MAFF 305830</strain>
    </source>
</reference>
<evidence type="ECO:0000256" key="2">
    <source>
        <dbReference type="ARBA" id="ARBA00005179"/>
    </source>
</evidence>
<dbReference type="OrthoDB" id="1470350at2759"/>
<dbReference type="PROSITE" id="PS00086">
    <property type="entry name" value="CYTOCHROME_P450"/>
    <property type="match status" value="1"/>
</dbReference>
<dbReference type="Gene3D" id="1.10.630.10">
    <property type="entry name" value="Cytochrome P450"/>
    <property type="match status" value="1"/>
</dbReference>
<reference evidence="11" key="2">
    <citation type="submission" date="2015-01" db="EMBL/GenBank/DDBJ databases">
        <title>Evolutionary Origins and Diversification of the Mycorrhizal Mutualists.</title>
        <authorList>
            <consortium name="DOE Joint Genome Institute"/>
            <consortium name="Mycorrhizal Genomics Consortium"/>
            <person name="Kohler A."/>
            <person name="Kuo A."/>
            <person name="Nagy L.G."/>
            <person name="Floudas D."/>
            <person name="Copeland A."/>
            <person name="Barry K.W."/>
            <person name="Cichocki N."/>
            <person name="Veneault-Fourrey C."/>
            <person name="LaButti K."/>
            <person name="Lindquist E.A."/>
            <person name="Lipzen A."/>
            <person name="Lundell T."/>
            <person name="Morin E."/>
            <person name="Murat C."/>
            <person name="Riley R."/>
            <person name="Ohm R."/>
            <person name="Sun H."/>
            <person name="Tunlid A."/>
            <person name="Henrissat B."/>
            <person name="Grigoriev I.V."/>
            <person name="Hibbett D.S."/>
            <person name="Martin F."/>
        </authorList>
    </citation>
    <scope>NUCLEOTIDE SEQUENCE [LARGE SCALE GENOMIC DNA]</scope>
    <source>
        <strain evidence="11">MAFF 305830</strain>
    </source>
</reference>
<proteinExistence type="inferred from homology"/>
<evidence type="ECO:0000256" key="6">
    <source>
        <dbReference type="ARBA" id="ARBA00023002"/>
    </source>
</evidence>
<dbReference type="HOGENOM" id="CLU_177970_0_0_1"/>
<dbReference type="InterPro" id="IPR017972">
    <property type="entry name" value="Cyt_P450_CS"/>
</dbReference>
<keyword evidence="7 9" id="KW-0408">Iron</keyword>
<dbReference type="GO" id="GO:0016705">
    <property type="term" value="F:oxidoreductase activity, acting on paired donors, with incorporation or reduction of molecular oxygen"/>
    <property type="evidence" value="ECO:0007669"/>
    <property type="project" value="InterPro"/>
</dbReference>
<comment type="pathway">
    <text evidence="2">Secondary metabolite biosynthesis.</text>
</comment>
<evidence type="ECO:0000256" key="9">
    <source>
        <dbReference type="RuleBase" id="RU000461"/>
    </source>
</evidence>
<dbReference type="GO" id="GO:0004497">
    <property type="term" value="F:monooxygenase activity"/>
    <property type="evidence" value="ECO:0007669"/>
    <property type="project" value="UniProtKB-KW"/>
</dbReference>
<dbReference type="InterPro" id="IPR050121">
    <property type="entry name" value="Cytochrome_P450_monoxygenase"/>
</dbReference>
<evidence type="ECO:0000313" key="11">
    <source>
        <dbReference type="Proteomes" id="UP000054097"/>
    </source>
</evidence>
<gene>
    <name evidence="10" type="ORF">M408DRAFT_332387</name>
</gene>
<dbReference type="EMBL" id="KN824338">
    <property type="protein sequence ID" value="KIM23392.1"/>
    <property type="molecule type" value="Genomic_DNA"/>
</dbReference>
<evidence type="ECO:0000256" key="8">
    <source>
        <dbReference type="ARBA" id="ARBA00023033"/>
    </source>
</evidence>
<evidence type="ECO:0000256" key="4">
    <source>
        <dbReference type="ARBA" id="ARBA00022617"/>
    </source>
</evidence>
<accession>A0A0C2X1M5</accession>
<dbReference type="GO" id="GO:0020037">
    <property type="term" value="F:heme binding"/>
    <property type="evidence" value="ECO:0007669"/>
    <property type="project" value="InterPro"/>
</dbReference>
<evidence type="ECO:0008006" key="12">
    <source>
        <dbReference type="Google" id="ProtNLM"/>
    </source>
</evidence>
<evidence type="ECO:0000313" key="10">
    <source>
        <dbReference type="EMBL" id="KIM23392.1"/>
    </source>
</evidence>
<protein>
    <recommendedName>
        <fullName evidence="12">Cytochrome P450</fullName>
    </recommendedName>
</protein>
<dbReference type="STRING" id="933852.A0A0C2X1M5"/>
<dbReference type="InterPro" id="IPR036396">
    <property type="entry name" value="Cyt_P450_sf"/>
</dbReference>
<dbReference type="AlphaFoldDB" id="A0A0C2X1M5"/>
<dbReference type="GO" id="GO:0005506">
    <property type="term" value="F:iron ion binding"/>
    <property type="evidence" value="ECO:0007669"/>
    <property type="project" value="InterPro"/>
</dbReference>
<dbReference type="SUPFAM" id="SSF48264">
    <property type="entry name" value="Cytochrome P450"/>
    <property type="match status" value="1"/>
</dbReference>
<sequence length="102" mass="11658">MVGIQYNPRHYPNPEVFRPSRWYDSTTDDSFLAFSIGPRSCIGKKFALAEGVCFLAHLLRDFEVSPLLEKNESIEGWKERVLSKVDVKLTLGLSNAPLLFKR</sequence>
<keyword evidence="6 9" id="KW-0560">Oxidoreductase</keyword>
<feature type="non-terminal residue" evidence="10">
    <location>
        <position position="102"/>
    </location>
</feature>
<dbReference type="InterPro" id="IPR001128">
    <property type="entry name" value="Cyt_P450"/>
</dbReference>
<dbReference type="Proteomes" id="UP000054097">
    <property type="component" value="Unassembled WGS sequence"/>
</dbReference>
<comment type="similarity">
    <text evidence="3 9">Belongs to the cytochrome P450 family.</text>
</comment>